<dbReference type="PANTHER" id="PTHR44019">
    <property type="entry name" value="WD REPEAT-CONTAINING PROTEIN 55"/>
    <property type="match status" value="1"/>
</dbReference>
<keyword evidence="8" id="KW-1185">Reference proteome</keyword>
<dbReference type="AlphaFoldDB" id="S8C3U8"/>
<dbReference type="PROSITE" id="PS50082">
    <property type="entry name" value="WD_REPEATS_2"/>
    <property type="match status" value="1"/>
</dbReference>
<dbReference type="HOGENOM" id="CLU_1077771_0_0_1"/>
<dbReference type="PANTHER" id="PTHR44019:SF20">
    <property type="entry name" value="WD REPEAT-CONTAINING PROTEIN 55"/>
    <property type="match status" value="1"/>
</dbReference>
<evidence type="ECO:0000256" key="3">
    <source>
        <dbReference type="ARBA" id="ARBA00022737"/>
    </source>
</evidence>
<comment type="caution">
    <text evidence="7">The sequence shown here is derived from an EMBL/GenBank/DDBJ whole genome shotgun (WGS) entry which is preliminary data.</text>
</comment>
<dbReference type="Proteomes" id="UP000015100">
    <property type="component" value="Unassembled WGS sequence"/>
</dbReference>
<keyword evidence="3" id="KW-0677">Repeat</keyword>
<evidence type="ECO:0000256" key="4">
    <source>
        <dbReference type="ARBA" id="ARBA00039238"/>
    </source>
</evidence>
<dbReference type="InterPro" id="IPR015943">
    <property type="entry name" value="WD40/YVTN_repeat-like_dom_sf"/>
</dbReference>
<dbReference type="OrthoDB" id="341259at2759"/>
<evidence type="ECO:0000256" key="2">
    <source>
        <dbReference type="ARBA" id="ARBA00022574"/>
    </source>
</evidence>
<dbReference type="SMART" id="SM00320">
    <property type="entry name" value="WD40"/>
    <property type="match status" value="3"/>
</dbReference>
<dbReference type="SUPFAM" id="SSF50978">
    <property type="entry name" value="WD40 repeat-like"/>
    <property type="match status" value="1"/>
</dbReference>
<evidence type="ECO:0000256" key="5">
    <source>
        <dbReference type="ARBA" id="ARBA00039514"/>
    </source>
</evidence>
<sequence length="258" mass="29190">MENFGPIISNYYDEYKMVFSARDDFLLTALGNRLDVWSTAPWGLLKSFTSHLYDIMQIQISKDGKLIASSGFPAILTLWDLDSGLNVSEKLLERGISALAFSPDAEFLAIALEGAVRNNTILKPSICVYRVKFRRLEMVWRADSALSHSRTSLVFSSNRELLVATGYTIRIWDIMSQQLLGIVGRHENPIIRLVVSYDNMALASMDSHRLKFWGLRSEGMLETNTEELNHRKIRWLGLSGDGKTLTADFSMIIKMALC</sequence>
<evidence type="ECO:0000313" key="7">
    <source>
        <dbReference type="EMBL" id="EPS42332.1"/>
    </source>
</evidence>
<name>S8C3U8_DACHA</name>
<accession>S8C3U8</accession>
<protein>
    <recommendedName>
        <fullName evidence="4">WD repeat-containing protein JIP5</fullName>
    </recommendedName>
    <alternativeName>
        <fullName evidence="5">WD repeat-containing protein jip5</fullName>
    </alternativeName>
</protein>
<dbReference type="InterPro" id="IPR001680">
    <property type="entry name" value="WD40_rpt"/>
</dbReference>
<dbReference type="Pfam" id="PF00400">
    <property type="entry name" value="WD40"/>
    <property type="match status" value="1"/>
</dbReference>
<dbReference type="EMBL" id="AQGS01000118">
    <property type="protein sequence ID" value="EPS42332.1"/>
    <property type="molecule type" value="Genomic_DNA"/>
</dbReference>
<dbReference type="STRING" id="1284197.S8C3U8"/>
<evidence type="ECO:0000256" key="6">
    <source>
        <dbReference type="PROSITE-ProRule" id="PRU00221"/>
    </source>
</evidence>
<dbReference type="Gene3D" id="2.130.10.10">
    <property type="entry name" value="YVTN repeat-like/Quinoprotein amine dehydrogenase"/>
    <property type="match status" value="2"/>
</dbReference>
<feature type="repeat" description="WD" evidence="6">
    <location>
        <begin position="48"/>
        <end position="89"/>
    </location>
</feature>
<evidence type="ECO:0000256" key="1">
    <source>
        <dbReference type="ARBA" id="ARBA00007625"/>
    </source>
</evidence>
<dbReference type="InterPro" id="IPR036322">
    <property type="entry name" value="WD40_repeat_dom_sf"/>
</dbReference>
<keyword evidence="2 6" id="KW-0853">WD repeat</keyword>
<evidence type="ECO:0000313" key="8">
    <source>
        <dbReference type="Proteomes" id="UP000015100"/>
    </source>
</evidence>
<proteinExistence type="inferred from homology"/>
<gene>
    <name evidence="7" type="ORF">H072_3711</name>
</gene>
<organism evidence="7 8">
    <name type="scientific">Dactylellina haptotyla (strain CBS 200.50)</name>
    <name type="common">Nematode-trapping fungus</name>
    <name type="synonym">Monacrosporium haptotylum</name>
    <dbReference type="NCBI Taxonomy" id="1284197"/>
    <lineage>
        <taxon>Eukaryota</taxon>
        <taxon>Fungi</taxon>
        <taxon>Dikarya</taxon>
        <taxon>Ascomycota</taxon>
        <taxon>Pezizomycotina</taxon>
        <taxon>Orbiliomycetes</taxon>
        <taxon>Orbiliales</taxon>
        <taxon>Orbiliaceae</taxon>
        <taxon>Dactylellina</taxon>
    </lineage>
</organism>
<dbReference type="InterPro" id="IPR050505">
    <property type="entry name" value="WDR55/POC1"/>
</dbReference>
<comment type="similarity">
    <text evidence="1">Belongs to the WD repeat WDR55 family.</text>
</comment>
<reference evidence="8" key="2">
    <citation type="submission" date="2013-04" db="EMBL/GenBank/DDBJ databases">
        <title>Genomic mechanisms accounting for the adaptation to parasitism in nematode-trapping fungi.</title>
        <authorList>
            <person name="Ahren D.G."/>
        </authorList>
    </citation>
    <scope>NUCLEOTIDE SEQUENCE [LARGE SCALE GENOMIC DNA]</scope>
    <source>
        <strain evidence="8">CBS 200.50</strain>
    </source>
</reference>
<reference evidence="7 8" key="1">
    <citation type="journal article" date="2013" name="PLoS Genet.">
        <title>Genomic mechanisms accounting for the adaptation to parasitism in nematode-trapping fungi.</title>
        <authorList>
            <person name="Meerupati T."/>
            <person name="Andersson K.M."/>
            <person name="Friman E."/>
            <person name="Kumar D."/>
            <person name="Tunlid A."/>
            <person name="Ahren D."/>
        </authorList>
    </citation>
    <scope>NUCLEOTIDE SEQUENCE [LARGE SCALE GENOMIC DNA]</scope>
    <source>
        <strain evidence="7 8">CBS 200.50</strain>
    </source>
</reference>